<sequence length="543" mass="59051">MTDYGHELSFGTFLPPDAAGAAETLRLAVRTEELGLDLASVQDHPYQARFLDAWTLLSVIAAQTERISVFPNVANLPLRPPAVLARAAASLDLLTGGRVELGLGAGAFWDAIAGMGGPRRGAAESLRALEEAIAVMRALWSDERSARVEGEHYRLQGAHPGPGAAHDIGIWVGGYKPRMLSLIGRLADGWLPSAPYLPPDQLAEANRRIDEAAEAAGRRPEDVRRLYNIVGSFRGDGREFLQGPPKVWVEQLAELAVTEGMSAFVLMVSPGADSDLERFALEVAPAVRELVAAERTHPSGGDPALALDTDKGDKSEMSGVPDISEDEREDQRDGAGNGRAVRVLNETLATPTPDDGVRLSQTRLWDESERPAGPDSDLSVRYSARQKASGQHLVDVHNHLREELAQVRDLVEQVAAGALDLGRARSMINTMAMRQNNWTLGTYCESYCRVVTTHHTIEDVSLFPRLRAADPRLVPVVDRLEAEHHVIAEVLERVDAALVAMVSDPDGITAVRGAVDLLTDTLLSHLSYEERELVEPLSRYNVM</sequence>
<evidence type="ECO:0000259" key="4">
    <source>
        <dbReference type="Pfam" id="PF01814"/>
    </source>
</evidence>
<organism evidence="5 6">
    <name type="scientific">Dactylosporangium darangshiense</name>
    <dbReference type="NCBI Taxonomy" id="579108"/>
    <lineage>
        <taxon>Bacteria</taxon>
        <taxon>Bacillati</taxon>
        <taxon>Actinomycetota</taxon>
        <taxon>Actinomycetes</taxon>
        <taxon>Micromonosporales</taxon>
        <taxon>Micromonosporaceae</taxon>
        <taxon>Dactylosporangium</taxon>
    </lineage>
</organism>
<dbReference type="PANTHER" id="PTHR43244">
    <property type="match status" value="1"/>
</dbReference>
<dbReference type="Pfam" id="PF00296">
    <property type="entry name" value="Bac_luciferase"/>
    <property type="match status" value="1"/>
</dbReference>
<evidence type="ECO:0000259" key="3">
    <source>
        <dbReference type="Pfam" id="PF00296"/>
    </source>
</evidence>
<dbReference type="Gene3D" id="3.20.20.30">
    <property type="entry name" value="Luciferase-like domain"/>
    <property type="match status" value="1"/>
</dbReference>
<dbReference type="CDD" id="cd12108">
    <property type="entry name" value="Hr-like"/>
    <property type="match status" value="1"/>
</dbReference>
<reference evidence="6" key="1">
    <citation type="journal article" date="2019" name="Int. J. Syst. Evol. Microbiol.">
        <title>The Global Catalogue of Microorganisms (GCM) 10K type strain sequencing project: providing services to taxonomists for standard genome sequencing and annotation.</title>
        <authorList>
            <consortium name="The Broad Institute Genomics Platform"/>
            <consortium name="The Broad Institute Genome Sequencing Center for Infectious Disease"/>
            <person name="Wu L."/>
            <person name="Ma J."/>
        </authorList>
    </citation>
    <scope>NUCLEOTIDE SEQUENCE [LARGE SCALE GENOMIC DNA]</scope>
    <source>
        <strain evidence="6">JCM 17441</strain>
    </source>
</reference>
<protein>
    <submittedName>
        <fullName evidence="5">Uncharacterized protein</fullName>
    </submittedName>
</protein>
<feature type="domain" description="Luciferase-like" evidence="3">
    <location>
        <begin position="10"/>
        <end position="228"/>
    </location>
</feature>
<comment type="caution">
    <text evidence="5">The sequence shown here is derived from an EMBL/GenBank/DDBJ whole genome shotgun (WGS) entry which is preliminary data.</text>
</comment>
<evidence type="ECO:0000313" key="6">
    <source>
        <dbReference type="Proteomes" id="UP001500620"/>
    </source>
</evidence>
<proteinExistence type="predicted"/>
<dbReference type="EMBL" id="BAABAT010000013">
    <property type="protein sequence ID" value="GAA4252407.1"/>
    <property type="molecule type" value="Genomic_DNA"/>
</dbReference>
<evidence type="ECO:0000256" key="2">
    <source>
        <dbReference type="SAM" id="MobiDB-lite"/>
    </source>
</evidence>
<accession>A0ABP8DCH2</accession>
<dbReference type="SUPFAM" id="SSF51679">
    <property type="entry name" value="Bacterial luciferase-like"/>
    <property type="match status" value="1"/>
</dbReference>
<feature type="region of interest" description="Disordered" evidence="2">
    <location>
        <begin position="293"/>
        <end position="379"/>
    </location>
</feature>
<dbReference type="Pfam" id="PF01814">
    <property type="entry name" value="Hemerythrin"/>
    <property type="match status" value="1"/>
</dbReference>
<dbReference type="PANTHER" id="PTHR43244:SF1">
    <property type="entry name" value="5,10-METHYLENETETRAHYDROMETHANOPTERIN REDUCTASE"/>
    <property type="match status" value="1"/>
</dbReference>
<keyword evidence="1" id="KW-0560">Oxidoreductase</keyword>
<keyword evidence="6" id="KW-1185">Reference proteome</keyword>
<name>A0ABP8DCH2_9ACTN</name>
<dbReference type="RefSeq" id="WP_345129472.1">
    <property type="nucleotide sequence ID" value="NZ_BAABAT010000013.1"/>
</dbReference>
<gene>
    <name evidence="5" type="ORF">GCM10022255_048980</name>
</gene>
<evidence type="ECO:0000313" key="5">
    <source>
        <dbReference type="EMBL" id="GAA4252407.1"/>
    </source>
</evidence>
<feature type="domain" description="Hemerythrin-like" evidence="4">
    <location>
        <begin position="392"/>
        <end position="534"/>
    </location>
</feature>
<evidence type="ECO:0000256" key="1">
    <source>
        <dbReference type="ARBA" id="ARBA00023002"/>
    </source>
</evidence>
<dbReference type="Gene3D" id="1.20.120.520">
    <property type="entry name" value="nmb1532 protein domain like"/>
    <property type="match status" value="1"/>
</dbReference>
<dbReference type="CDD" id="cd01097">
    <property type="entry name" value="Tetrahydromethanopterin_reductase"/>
    <property type="match status" value="1"/>
</dbReference>
<dbReference type="InterPro" id="IPR050564">
    <property type="entry name" value="F420-G6PD/mer"/>
</dbReference>
<dbReference type="InterPro" id="IPR012312">
    <property type="entry name" value="Hemerythrin-like"/>
</dbReference>
<dbReference type="InterPro" id="IPR011251">
    <property type="entry name" value="Luciferase-like_dom"/>
</dbReference>
<dbReference type="InterPro" id="IPR036661">
    <property type="entry name" value="Luciferase-like_sf"/>
</dbReference>
<dbReference type="Proteomes" id="UP001500620">
    <property type="component" value="Unassembled WGS sequence"/>
</dbReference>